<comment type="similarity">
    <text evidence="1">Belongs to the methyltransferase superfamily.</text>
</comment>
<dbReference type="AlphaFoldDB" id="A0A1I7IGB7"/>
<dbReference type="Pfam" id="PF08241">
    <property type="entry name" value="Methyltransf_11"/>
    <property type="match status" value="1"/>
</dbReference>
<evidence type="ECO:0000256" key="1">
    <source>
        <dbReference type="ARBA" id="ARBA00008361"/>
    </source>
</evidence>
<accession>A0A1I7IGB7</accession>
<dbReference type="GO" id="GO:0032259">
    <property type="term" value="P:methylation"/>
    <property type="evidence" value="ECO:0007669"/>
    <property type="project" value="UniProtKB-KW"/>
</dbReference>
<keyword evidence="2 5" id="KW-0489">Methyltransferase</keyword>
<name>A0A1I7IGB7_9BURK</name>
<dbReference type="InterPro" id="IPR013216">
    <property type="entry name" value="Methyltransf_11"/>
</dbReference>
<evidence type="ECO:0000259" key="4">
    <source>
        <dbReference type="Pfam" id="PF08241"/>
    </source>
</evidence>
<proteinExistence type="inferred from homology"/>
<evidence type="ECO:0000313" key="6">
    <source>
        <dbReference type="Proteomes" id="UP000183656"/>
    </source>
</evidence>
<evidence type="ECO:0000256" key="2">
    <source>
        <dbReference type="ARBA" id="ARBA00022603"/>
    </source>
</evidence>
<dbReference type="GO" id="GO:0008757">
    <property type="term" value="F:S-adenosylmethionine-dependent methyltransferase activity"/>
    <property type="evidence" value="ECO:0007669"/>
    <property type="project" value="InterPro"/>
</dbReference>
<dbReference type="EMBL" id="FPBX01000016">
    <property type="protein sequence ID" value="SFU71967.1"/>
    <property type="molecule type" value="Genomic_DNA"/>
</dbReference>
<dbReference type="Proteomes" id="UP000183656">
    <property type="component" value="Unassembled WGS sequence"/>
</dbReference>
<dbReference type="InterPro" id="IPR029063">
    <property type="entry name" value="SAM-dependent_MTases_sf"/>
</dbReference>
<dbReference type="STRING" id="343013.SAMN04489707_101656"/>
<dbReference type="PANTHER" id="PTHR44942">
    <property type="entry name" value="METHYLTRANSF_11 DOMAIN-CONTAINING PROTEIN"/>
    <property type="match status" value="1"/>
</dbReference>
<dbReference type="SUPFAM" id="SSF53335">
    <property type="entry name" value="S-adenosyl-L-methionine-dependent methyltransferases"/>
    <property type="match status" value="1"/>
</dbReference>
<keyword evidence="6" id="KW-1185">Reference proteome</keyword>
<protein>
    <submittedName>
        <fullName evidence="5">Methyltransferase domain-containing protein</fullName>
    </submittedName>
</protein>
<dbReference type="InterPro" id="IPR051052">
    <property type="entry name" value="Diverse_substrate_MTase"/>
</dbReference>
<evidence type="ECO:0000256" key="3">
    <source>
        <dbReference type="ARBA" id="ARBA00022679"/>
    </source>
</evidence>
<reference evidence="5 6" key="1">
    <citation type="submission" date="2016-10" db="EMBL/GenBank/DDBJ databases">
        <authorList>
            <person name="de Groot N.N."/>
        </authorList>
    </citation>
    <scope>NUCLEOTIDE SEQUENCE [LARGE SCALE GENOMIC DNA]</scope>
    <source>
        <strain evidence="5 6">R-24608</strain>
    </source>
</reference>
<feature type="domain" description="Methyltransferase type 11" evidence="4">
    <location>
        <begin position="41"/>
        <end position="129"/>
    </location>
</feature>
<dbReference type="OrthoDB" id="5330018at2"/>
<evidence type="ECO:0000313" key="5">
    <source>
        <dbReference type="EMBL" id="SFU71967.1"/>
    </source>
</evidence>
<gene>
    <name evidence="5" type="ORF">SAMN04489707_101656</name>
</gene>
<dbReference type="CDD" id="cd02440">
    <property type="entry name" value="AdoMet_MTases"/>
    <property type="match status" value="1"/>
</dbReference>
<dbReference type="Gene3D" id="3.40.50.150">
    <property type="entry name" value="Vaccinia Virus protein VP39"/>
    <property type="match status" value="1"/>
</dbReference>
<sequence length="264" mass="28166">MVEKRNWFDQGGQSYAQFRPAYPEALAAFFAAAAPATGLAVDVGCGNGQLTTLLARHFAQVVGVDPSADQIAHAKPASGVAYAVARAEKLPLADGVASAVTAAQSAHWFDLPTFYAEVRRIARPGAVVALISYGVLVLEGALGARFQRFYSAEIGPFWPPERKLVDNGYAGIDFPFAECPPPELAIVQSWNLGQFLGYVGTWSAVKKARQLGQEARLAAFADDIAALWGDPAGQRRVTWPLHMRLGQVEVKKPSSPLLVSAGSS</sequence>
<dbReference type="PANTHER" id="PTHR44942:SF4">
    <property type="entry name" value="METHYLTRANSFERASE TYPE 11 DOMAIN-CONTAINING PROTEIN"/>
    <property type="match status" value="1"/>
</dbReference>
<keyword evidence="3 5" id="KW-0808">Transferase</keyword>
<organism evidence="5 6">
    <name type="scientific">Paenacidovorax caeni</name>
    <dbReference type="NCBI Taxonomy" id="343013"/>
    <lineage>
        <taxon>Bacteria</taxon>
        <taxon>Pseudomonadati</taxon>
        <taxon>Pseudomonadota</taxon>
        <taxon>Betaproteobacteria</taxon>
        <taxon>Burkholderiales</taxon>
        <taxon>Comamonadaceae</taxon>
        <taxon>Paenacidovorax</taxon>
    </lineage>
</organism>
<dbReference type="RefSeq" id="WP_054257116.1">
    <property type="nucleotide sequence ID" value="NZ_CYIG01000031.1"/>
</dbReference>